<dbReference type="PANTHER" id="PTHR45527:SF1">
    <property type="entry name" value="FATTY ACID SYNTHASE"/>
    <property type="match status" value="1"/>
</dbReference>
<feature type="region of interest" description="Disordered" evidence="1">
    <location>
        <begin position="1"/>
        <end position="68"/>
    </location>
</feature>
<feature type="domain" description="Condensation" evidence="2">
    <location>
        <begin position="155"/>
        <end position="591"/>
    </location>
</feature>
<dbReference type="SUPFAM" id="SSF52777">
    <property type="entry name" value="CoA-dependent acyltransferases"/>
    <property type="match status" value="2"/>
</dbReference>
<gene>
    <name evidence="3" type="ORF">GCM10018785_66300</name>
</gene>
<evidence type="ECO:0000259" key="2">
    <source>
        <dbReference type="Pfam" id="PF00668"/>
    </source>
</evidence>
<protein>
    <recommendedName>
        <fullName evidence="2">Condensation domain-containing protein</fullName>
    </recommendedName>
</protein>
<feature type="compositionally biased region" description="Gly residues" evidence="1">
    <location>
        <begin position="49"/>
        <end position="58"/>
    </location>
</feature>
<dbReference type="GO" id="GO:0003824">
    <property type="term" value="F:catalytic activity"/>
    <property type="evidence" value="ECO:0007669"/>
    <property type="project" value="InterPro"/>
</dbReference>
<dbReference type="Gene3D" id="3.30.559.10">
    <property type="entry name" value="Chloramphenicol acetyltransferase-like domain"/>
    <property type="match status" value="1"/>
</dbReference>
<accession>A0A919A7H4</accession>
<dbReference type="Proteomes" id="UP000608024">
    <property type="component" value="Unassembled WGS sequence"/>
</dbReference>
<dbReference type="InterPro" id="IPR023213">
    <property type="entry name" value="CAT-like_dom_sf"/>
</dbReference>
<comment type="caution">
    <text evidence="3">The sequence shown here is derived from an EMBL/GenBank/DDBJ whole genome shotgun (WGS) entry which is preliminary data.</text>
</comment>
<dbReference type="EMBL" id="BNBT01000166">
    <property type="protein sequence ID" value="GHE90058.1"/>
    <property type="molecule type" value="Genomic_DNA"/>
</dbReference>
<dbReference type="GO" id="GO:0044550">
    <property type="term" value="P:secondary metabolite biosynthetic process"/>
    <property type="evidence" value="ECO:0007669"/>
    <property type="project" value="TreeGrafter"/>
</dbReference>
<name>A0A919A7H4_9ACTN</name>
<dbReference type="GO" id="GO:0005737">
    <property type="term" value="C:cytoplasm"/>
    <property type="evidence" value="ECO:0007669"/>
    <property type="project" value="TreeGrafter"/>
</dbReference>
<feature type="compositionally biased region" description="Pro residues" evidence="1">
    <location>
        <begin position="344"/>
        <end position="362"/>
    </location>
</feature>
<feature type="compositionally biased region" description="Low complexity" evidence="1">
    <location>
        <begin position="18"/>
        <end position="48"/>
    </location>
</feature>
<evidence type="ECO:0000313" key="3">
    <source>
        <dbReference type="EMBL" id="GHE90058.1"/>
    </source>
</evidence>
<reference evidence="3" key="2">
    <citation type="submission" date="2020-09" db="EMBL/GenBank/DDBJ databases">
        <authorList>
            <person name="Sun Q."/>
            <person name="Ohkuma M."/>
        </authorList>
    </citation>
    <scope>NUCLEOTIDE SEQUENCE</scope>
    <source>
        <strain evidence="3">JCM 4784</strain>
    </source>
</reference>
<evidence type="ECO:0000313" key="4">
    <source>
        <dbReference type="Proteomes" id="UP000608024"/>
    </source>
</evidence>
<reference evidence="3" key="1">
    <citation type="journal article" date="2014" name="Int. J. Syst. Evol. Microbiol.">
        <title>Complete genome sequence of Corynebacterium casei LMG S-19264T (=DSM 44701T), isolated from a smear-ripened cheese.</title>
        <authorList>
            <consortium name="US DOE Joint Genome Institute (JGI-PGF)"/>
            <person name="Walter F."/>
            <person name="Albersmeier A."/>
            <person name="Kalinowski J."/>
            <person name="Ruckert C."/>
        </authorList>
    </citation>
    <scope>NUCLEOTIDE SEQUENCE</scope>
    <source>
        <strain evidence="3">JCM 4784</strain>
    </source>
</reference>
<dbReference type="Gene3D" id="3.30.559.30">
    <property type="entry name" value="Nonribosomal peptide synthetase, condensation domain"/>
    <property type="match status" value="1"/>
</dbReference>
<proteinExistence type="predicted"/>
<dbReference type="RefSeq" id="WP_190139856.1">
    <property type="nucleotide sequence ID" value="NZ_BNBT01000166.1"/>
</dbReference>
<sequence>MSDNRTAAHRPLTAVLHPGTPDGTPDSTPDGTPDGTPEGTPEGTPDGASAGGRAGGADGVRAGRGRGGEPTLDLHGLLDPVLLEAALAHLATGPAAARTRPRIRRHGPAHHTLYLEGGYPLGALADLLSTPHPQPGPEQASWPHLPHYSEPTALQQHLLADIAAHPHHQVAQLTWRWHGPLDTARFTAAWQAVFDRESVLRTAITPGPGPGPRLAVHAHARPTIQRHPPTAFTRQALADHERRHGFDPTRPGLLRVALLDGAPQPPAAGHGPSAPTEVLLTYHRALLDAWSVRVLLRAFYRAYLTGTLPGGERRPDLRDYQRWLAGQDTRAAQDLWSTRTRCAPPAPAPPPPAPTRPAPPAARGPRAARPGRPAARPAPGPARQRTGRTRARLTRAEAARLTTWAARQGVGDSTVLHAVWAMLLHHIHHPGRRGHIRFSVTHPGRTIALEDITRIPGPFTTALPVSVDVDPATTVRALLHQLRDQHLDTAAYEWLSPAQIQQWTRQPAPATVLSFEPQQRPGEDLAARLAAQGIRVEDPEATAEPTAHPLSVLARHDHLGCLVLTAAHDRRHLHDDQVAALLAHTARLLRHLPLTATRTTTVTQVLSHLTPTPRTPAPHAPRATGCLPRLAPAPAPAPRLELLRPARHPRAGTLCLITTPGTPHHCHTGLPHHYSGPEALTALHPGTATLTQCLHALRAHTGEHTELALAAYFGAGALAYDLARHLHTPARRPLVVLGAGCRPGTERPCRQAVADLAQALSAALAARPPA</sequence>
<dbReference type="GO" id="GO:0008610">
    <property type="term" value="P:lipid biosynthetic process"/>
    <property type="evidence" value="ECO:0007669"/>
    <property type="project" value="UniProtKB-ARBA"/>
</dbReference>
<dbReference type="GO" id="GO:0031177">
    <property type="term" value="F:phosphopantetheine binding"/>
    <property type="evidence" value="ECO:0007669"/>
    <property type="project" value="TreeGrafter"/>
</dbReference>
<organism evidence="3 4">
    <name type="scientific">Streptomyces longispororuber</name>
    <dbReference type="NCBI Taxonomy" id="68230"/>
    <lineage>
        <taxon>Bacteria</taxon>
        <taxon>Bacillati</taxon>
        <taxon>Actinomycetota</taxon>
        <taxon>Actinomycetes</taxon>
        <taxon>Kitasatosporales</taxon>
        <taxon>Streptomycetaceae</taxon>
        <taxon>Streptomyces</taxon>
    </lineage>
</organism>
<dbReference type="Pfam" id="PF00668">
    <property type="entry name" value="Condensation"/>
    <property type="match status" value="1"/>
</dbReference>
<dbReference type="GO" id="GO:0043041">
    <property type="term" value="P:amino acid activation for nonribosomal peptide biosynthetic process"/>
    <property type="evidence" value="ECO:0007669"/>
    <property type="project" value="TreeGrafter"/>
</dbReference>
<dbReference type="InterPro" id="IPR001242">
    <property type="entry name" value="Condensation_dom"/>
</dbReference>
<evidence type="ECO:0000256" key="1">
    <source>
        <dbReference type="SAM" id="MobiDB-lite"/>
    </source>
</evidence>
<feature type="compositionally biased region" description="Low complexity" evidence="1">
    <location>
        <begin position="363"/>
        <end position="384"/>
    </location>
</feature>
<keyword evidence="4" id="KW-1185">Reference proteome</keyword>
<feature type="region of interest" description="Disordered" evidence="1">
    <location>
        <begin position="340"/>
        <end position="392"/>
    </location>
</feature>
<dbReference type="PANTHER" id="PTHR45527">
    <property type="entry name" value="NONRIBOSOMAL PEPTIDE SYNTHETASE"/>
    <property type="match status" value="1"/>
</dbReference>
<dbReference type="AlphaFoldDB" id="A0A919A7H4"/>